<organism evidence="3 4">
    <name type="scientific">Amniculicola lignicola CBS 123094</name>
    <dbReference type="NCBI Taxonomy" id="1392246"/>
    <lineage>
        <taxon>Eukaryota</taxon>
        <taxon>Fungi</taxon>
        <taxon>Dikarya</taxon>
        <taxon>Ascomycota</taxon>
        <taxon>Pezizomycotina</taxon>
        <taxon>Dothideomycetes</taxon>
        <taxon>Pleosporomycetidae</taxon>
        <taxon>Pleosporales</taxon>
        <taxon>Amniculicolaceae</taxon>
        <taxon>Amniculicola</taxon>
    </lineage>
</organism>
<keyword evidence="2" id="KW-0472">Membrane</keyword>
<evidence type="ECO:0000256" key="1">
    <source>
        <dbReference type="SAM" id="MobiDB-lite"/>
    </source>
</evidence>
<accession>A0A6A5WHD4</accession>
<evidence type="ECO:0000313" key="4">
    <source>
        <dbReference type="Proteomes" id="UP000799779"/>
    </source>
</evidence>
<reference evidence="3" key="1">
    <citation type="journal article" date="2020" name="Stud. Mycol.">
        <title>101 Dothideomycetes genomes: a test case for predicting lifestyles and emergence of pathogens.</title>
        <authorList>
            <person name="Haridas S."/>
            <person name="Albert R."/>
            <person name="Binder M."/>
            <person name="Bloem J."/>
            <person name="Labutti K."/>
            <person name="Salamov A."/>
            <person name="Andreopoulos B."/>
            <person name="Baker S."/>
            <person name="Barry K."/>
            <person name="Bills G."/>
            <person name="Bluhm B."/>
            <person name="Cannon C."/>
            <person name="Castanera R."/>
            <person name="Culley D."/>
            <person name="Daum C."/>
            <person name="Ezra D."/>
            <person name="Gonzalez J."/>
            <person name="Henrissat B."/>
            <person name="Kuo A."/>
            <person name="Liang C."/>
            <person name="Lipzen A."/>
            <person name="Lutzoni F."/>
            <person name="Magnuson J."/>
            <person name="Mondo S."/>
            <person name="Nolan M."/>
            <person name="Ohm R."/>
            <person name="Pangilinan J."/>
            <person name="Park H.-J."/>
            <person name="Ramirez L."/>
            <person name="Alfaro M."/>
            <person name="Sun H."/>
            <person name="Tritt A."/>
            <person name="Yoshinaga Y."/>
            <person name="Zwiers L.-H."/>
            <person name="Turgeon B."/>
            <person name="Goodwin S."/>
            <person name="Spatafora J."/>
            <person name="Crous P."/>
            <person name="Grigoriev I."/>
        </authorList>
    </citation>
    <scope>NUCLEOTIDE SEQUENCE</scope>
    <source>
        <strain evidence="3">CBS 123094</strain>
    </source>
</reference>
<protein>
    <submittedName>
        <fullName evidence="3">Uncharacterized protein</fullName>
    </submittedName>
</protein>
<dbReference type="AlphaFoldDB" id="A0A6A5WHD4"/>
<dbReference type="OrthoDB" id="6513042at2759"/>
<feature type="region of interest" description="Disordered" evidence="1">
    <location>
        <begin position="322"/>
        <end position="430"/>
    </location>
</feature>
<keyword evidence="2" id="KW-1133">Transmembrane helix</keyword>
<keyword evidence="4" id="KW-1185">Reference proteome</keyword>
<feature type="transmembrane region" description="Helical" evidence="2">
    <location>
        <begin position="506"/>
        <end position="525"/>
    </location>
</feature>
<dbReference type="EMBL" id="ML977595">
    <property type="protein sequence ID" value="KAF1999521.1"/>
    <property type="molecule type" value="Genomic_DNA"/>
</dbReference>
<evidence type="ECO:0000256" key="2">
    <source>
        <dbReference type="SAM" id="Phobius"/>
    </source>
</evidence>
<sequence length="526" mass="55018">MFYSSNQLNALLCAWQCLASLSSSPLSNWVLVSAQDVAVQGISEIATELAVSSVADFNQTVRIAGQMQKTTQPFKDGLTLDINSPTPRTLTVTKNNVPLDAQFVTGSSGAPFMALSPYSYILKTNDSASNLIAAVSLPYNTSTIKQAGVDPANTYVGKLASDGLSWVVTEMDRSINVAGNATRMVKMTGVDGEYLLLGRRTTEEANVFVEYGYGERSTVAMVGGRGVQEAQWVDGLRISALVDKAMGVNVALRSGVGGMVGDMMSLNSYSWVMNTSMTNQALKQGSVSFPINTNLMSNTTASNFSTLKFAIGRRALNATSNTPFTSIDMGNSNPNPNPGPTSSSKPSPTPRPAASSTLRQTPSSARNSTATRTSVPNGARTLTVTRTSTATLRPNASSARSSTSSRNPAATSTSAPNSNPNSNQNPSPLRVTMFLGPNPAVIVSGMVRLDGEYVILVPRSAVRAKGVEDGSLGASAEEGMEGMDMAGVEEMGMGGKKSAAGRRGEIGVGVGVGVVVCWVVVVVWGC</sequence>
<keyword evidence="2" id="KW-0812">Transmembrane</keyword>
<proteinExistence type="predicted"/>
<name>A0A6A5WHD4_9PLEO</name>
<feature type="compositionally biased region" description="Low complexity" evidence="1">
    <location>
        <begin position="330"/>
        <end position="428"/>
    </location>
</feature>
<evidence type="ECO:0000313" key="3">
    <source>
        <dbReference type="EMBL" id="KAF1999521.1"/>
    </source>
</evidence>
<gene>
    <name evidence="3" type="ORF">P154DRAFT_576973</name>
</gene>
<dbReference type="Proteomes" id="UP000799779">
    <property type="component" value="Unassembled WGS sequence"/>
</dbReference>